<evidence type="ECO:0000313" key="9">
    <source>
        <dbReference type="EMBL" id="ALO02605.1"/>
    </source>
</evidence>
<name>A0A189WH65_9GEMI</name>
<accession>A0A189WH65</accession>
<dbReference type="EMBL" id="KT454821">
    <property type="protein sequence ID" value="ALO02575.1"/>
    <property type="molecule type" value="Genomic_DNA"/>
</dbReference>
<dbReference type="EMBL" id="KT454825">
    <property type="protein sequence ID" value="ALO02599.1"/>
    <property type="molecule type" value="Genomic_DNA"/>
</dbReference>
<dbReference type="Pfam" id="PF01492">
    <property type="entry name" value="Gemini_C4"/>
    <property type="match status" value="1"/>
</dbReference>
<keyword evidence="2" id="KW-0945">Host-virus interaction</keyword>
<feature type="compositionally biased region" description="Polar residues" evidence="3">
    <location>
        <begin position="97"/>
        <end position="108"/>
    </location>
</feature>
<evidence type="ECO:0000313" key="6">
    <source>
        <dbReference type="EMBL" id="ALO02575.1"/>
    </source>
</evidence>
<proteinExistence type="inferred from homology"/>
<comment type="similarity">
    <text evidence="1">Belongs to the geminiviridae protein AC4/C4 family.</text>
</comment>
<feature type="region of interest" description="Disordered" evidence="3">
    <location>
        <begin position="86"/>
        <end position="108"/>
    </location>
</feature>
<dbReference type="EMBL" id="KT454822">
    <property type="protein sequence ID" value="ALO02581.1"/>
    <property type="molecule type" value="Genomic_DNA"/>
</dbReference>
<evidence type="ECO:0000313" key="4">
    <source>
        <dbReference type="EMBL" id="ALO02563.1"/>
    </source>
</evidence>
<reference evidence="6" key="1">
    <citation type="submission" date="2015-08" db="EMBL/GenBank/DDBJ databases">
        <title>First report of Soybean chlorotic blotch virus and West African Asystasia virus 1 infecting cassava and a wild cassava relative in Cameroon and Togo.</title>
        <authorList>
            <person name="Leke W.N."/>
            <person name="Mignouna D.B."/>
            <person name="Brown J.K."/>
            <person name="Fondong V.N."/>
        </authorList>
    </citation>
    <scope>NUCLEOTIDE SEQUENCE</scope>
    <source>
        <strain evidence="6">Cameroon-Ageratum-3-14</strain>
        <strain evidence="7">Cameroon-Papaya-20-14</strain>
        <strain evidence="9">Nigeria-Sida acuta-36-14</strain>
    </source>
</reference>
<sequence length="128" mass="14182">MPRTISSHILSAHSPKRRHFPSCEAYAHPQTRNTSRFAESCTKMGNLICMPSFSSRANTSAKISDSSIWSPQIEQHISIRTFRELNRAPTSSPTSTRTVIASNGASSRSTDVVLEAAARKLMTQPQRH</sequence>
<protein>
    <submittedName>
        <fullName evidence="5">C4</fullName>
    </submittedName>
</protein>
<organism evidence="5">
    <name type="scientific">Chayote yellow mosaic virus</name>
    <dbReference type="NCBI Taxonomy" id="222450"/>
    <lineage>
        <taxon>Viruses</taxon>
        <taxon>Monodnaviria</taxon>
        <taxon>Shotokuvirae</taxon>
        <taxon>Cressdnaviricota</taxon>
        <taxon>Repensiviricetes</taxon>
        <taxon>Geplafuvirales</taxon>
        <taxon>Geminiviridae</taxon>
        <taxon>Begomovirus</taxon>
        <taxon>Begomovirus chayotis</taxon>
    </lineage>
</organism>
<dbReference type="EMBL" id="KT454826">
    <property type="protein sequence ID" value="ALO02605.1"/>
    <property type="molecule type" value="Genomic_DNA"/>
</dbReference>
<dbReference type="EMBL" id="KT454819">
    <property type="protein sequence ID" value="ALO02563.1"/>
    <property type="molecule type" value="Genomic_DNA"/>
</dbReference>
<reference evidence="5" key="2">
    <citation type="journal article" date="2016" name="Plant Dis.">
        <title>First Report of Chayote yellow mosaic virus Infecting Bitter Melon (Momordica charantia) Exhibiting Yellow Mosaic Symptoms in Benin, Nigeria, and Togo.</title>
        <authorList>
            <person name="Leke W.N."/>
            <person name="Mignouna D.B."/>
            <person name="Brown J.K."/>
            <person name="Fondong V.N."/>
        </authorList>
    </citation>
    <scope>NUCLEOTIDE SEQUENCE</scope>
    <source>
        <strain evidence="4">Benin-Momordica charantia-14</strain>
        <strain evidence="8">Nigeria-Ibadan-Momordica-35-14</strain>
        <strain evidence="5">Togo-Momordica charantia-54-14</strain>
    </source>
</reference>
<evidence type="ECO:0000313" key="7">
    <source>
        <dbReference type="EMBL" id="ALO02581.1"/>
    </source>
</evidence>
<evidence type="ECO:0000256" key="1">
    <source>
        <dbReference type="ARBA" id="ARBA00008996"/>
    </source>
</evidence>
<evidence type="ECO:0000313" key="8">
    <source>
        <dbReference type="EMBL" id="ALO02599.1"/>
    </source>
</evidence>
<dbReference type="EMBL" id="KT454820">
    <property type="protein sequence ID" value="ALO02569.1"/>
    <property type="molecule type" value="Genomic_DNA"/>
</dbReference>
<dbReference type="InterPro" id="IPR002488">
    <property type="entry name" value="Gemini_C4"/>
</dbReference>
<evidence type="ECO:0000256" key="2">
    <source>
        <dbReference type="ARBA" id="ARBA00022581"/>
    </source>
</evidence>
<evidence type="ECO:0000313" key="5">
    <source>
        <dbReference type="EMBL" id="ALO02569.1"/>
    </source>
</evidence>
<evidence type="ECO:0000256" key="3">
    <source>
        <dbReference type="SAM" id="MobiDB-lite"/>
    </source>
</evidence>